<dbReference type="Gene3D" id="3.40.50.720">
    <property type="entry name" value="NAD(P)-binding Rossmann-like Domain"/>
    <property type="match status" value="1"/>
</dbReference>
<dbReference type="Pfam" id="PF01118">
    <property type="entry name" value="Semialdhyde_dh"/>
    <property type="match status" value="1"/>
</dbReference>
<evidence type="ECO:0000259" key="7">
    <source>
        <dbReference type="SMART" id="SM00859"/>
    </source>
</evidence>
<comment type="similarity">
    <text evidence="5">Belongs to the NAGSA dehydrogenase family. Type 1 subfamily.</text>
</comment>
<keyword evidence="2 5" id="KW-0028">Amino-acid biosynthesis</keyword>
<evidence type="ECO:0000313" key="8">
    <source>
        <dbReference type="EMBL" id="KKR32549.1"/>
    </source>
</evidence>
<dbReference type="GO" id="GO:0005737">
    <property type="term" value="C:cytoplasm"/>
    <property type="evidence" value="ECO:0007669"/>
    <property type="project" value="UniProtKB-SubCell"/>
</dbReference>
<evidence type="ECO:0000256" key="6">
    <source>
        <dbReference type="PROSITE-ProRule" id="PRU10010"/>
    </source>
</evidence>
<proteinExistence type="inferred from homology"/>
<dbReference type="CDD" id="cd23934">
    <property type="entry name" value="AGPR_1_C"/>
    <property type="match status" value="1"/>
</dbReference>
<dbReference type="PROSITE" id="PS01224">
    <property type="entry name" value="ARGC"/>
    <property type="match status" value="1"/>
</dbReference>
<evidence type="ECO:0000256" key="2">
    <source>
        <dbReference type="ARBA" id="ARBA00022605"/>
    </source>
</evidence>
<dbReference type="PANTHER" id="PTHR32338:SF10">
    <property type="entry name" value="N-ACETYL-GAMMA-GLUTAMYL-PHOSPHATE REDUCTASE, CHLOROPLASTIC-RELATED"/>
    <property type="match status" value="1"/>
</dbReference>
<comment type="caution">
    <text evidence="8">The sequence shown here is derived from an EMBL/GenBank/DDBJ whole genome shotgun (WGS) entry which is preliminary data.</text>
</comment>
<dbReference type="CDD" id="cd17895">
    <property type="entry name" value="AGPR_1_N"/>
    <property type="match status" value="1"/>
</dbReference>
<evidence type="ECO:0000256" key="4">
    <source>
        <dbReference type="ARBA" id="ARBA00023002"/>
    </source>
</evidence>
<dbReference type="PANTHER" id="PTHR32338">
    <property type="entry name" value="N-ACETYL-GAMMA-GLUTAMYL-PHOSPHATE REDUCTASE, CHLOROPLASTIC-RELATED-RELATED"/>
    <property type="match status" value="1"/>
</dbReference>
<protein>
    <recommendedName>
        <fullName evidence="5">N-acetyl-gamma-glutamyl-phosphate reductase</fullName>
        <shortName evidence="5">AGPR</shortName>
        <ecNumber evidence="5">1.2.1.38</ecNumber>
    </recommendedName>
    <alternativeName>
        <fullName evidence="5">N-acetyl-glutamate semialdehyde dehydrogenase</fullName>
        <shortName evidence="5">NAGSA dehydrogenase</shortName>
    </alternativeName>
</protein>
<dbReference type="Pfam" id="PF22698">
    <property type="entry name" value="Semialdhyde_dhC_1"/>
    <property type="match status" value="1"/>
</dbReference>
<comment type="function">
    <text evidence="5">Catalyzes the NADPH-dependent reduction of N-acetyl-5-glutamyl phosphate to yield N-acetyl-L-glutamate 5-semialdehyde.</text>
</comment>
<evidence type="ECO:0000313" key="9">
    <source>
        <dbReference type="Proteomes" id="UP000034539"/>
    </source>
</evidence>
<keyword evidence="5" id="KW-0963">Cytoplasm</keyword>
<dbReference type="GO" id="GO:0051287">
    <property type="term" value="F:NAD binding"/>
    <property type="evidence" value="ECO:0007669"/>
    <property type="project" value="InterPro"/>
</dbReference>
<dbReference type="GO" id="GO:0003942">
    <property type="term" value="F:N-acetyl-gamma-glutamyl-phosphate reductase activity"/>
    <property type="evidence" value="ECO:0007669"/>
    <property type="project" value="UniProtKB-UniRule"/>
</dbReference>
<dbReference type="SUPFAM" id="SSF55347">
    <property type="entry name" value="Glyceraldehyde-3-phosphate dehydrogenase-like, C-terminal domain"/>
    <property type="match status" value="1"/>
</dbReference>
<comment type="subcellular location">
    <subcellularLocation>
        <location evidence="5">Cytoplasm</location>
    </subcellularLocation>
</comment>
<sequence length="340" mass="37279">MIKAAIIGGSGYVGGELLRLLWFHPKVKVVTVTAGSHTGEPVSSIHPNLTKICNLKFTKENLKEISKTADVVFLALPHGISMGKVKDINLKKTKVIDMGADFRLKNLETFEKVYKTRHLQPENLVKAVYGLSELNLEKIKKAEIVACPGCFPTGALLALFPVAKKGLLSGKVIIDSKTGSSGSGIKLSAGSHHPERANDFKAYNIFSHRHFWEIEETLSNLQGTKVDMVFTAHSAPMVRGIFTTAYVFLDKSFEEKEIKKIYSEAYKNKPFIRLVPSPHVSVVSCTNYCDIGIYIKGKTLIVTSAIDNLVKGSAGQAVQNMNIMFGFPENIGLTFPGSHP</sequence>
<dbReference type="InterPro" id="IPR036291">
    <property type="entry name" value="NAD(P)-bd_dom_sf"/>
</dbReference>
<keyword evidence="1 5" id="KW-0055">Arginine biosynthesis</keyword>
<reference evidence="8 9" key="1">
    <citation type="journal article" date="2015" name="Nature">
        <title>rRNA introns, odd ribosomes, and small enigmatic genomes across a large radiation of phyla.</title>
        <authorList>
            <person name="Brown C.T."/>
            <person name="Hug L.A."/>
            <person name="Thomas B.C."/>
            <person name="Sharon I."/>
            <person name="Castelle C.J."/>
            <person name="Singh A."/>
            <person name="Wilkins M.J."/>
            <person name="Williams K.H."/>
            <person name="Banfield J.F."/>
        </authorList>
    </citation>
    <scope>NUCLEOTIDE SEQUENCE [LARGE SCALE GENOMIC DNA]</scope>
</reference>
<dbReference type="InterPro" id="IPR000534">
    <property type="entry name" value="Semialdehyde_DH_NAD-bd"/>
</dbReference>
<dbReference type="InterPro" id="IPR023013">
    <property type="entry name" value="AGPR_AS"/>
</dbReference>
<dbReference type="EMBL" id="LBXN01000039">
    <property type="protein sequence ID" value="KKR32549.1"/>
    <property type="molecule type" value="Genomic_DNA"/>
</dbReference>
<dbReference type="PATRIC" id="fig|1618450.3.peg.845"/>
<dbReference type="UniPathway" id="UPA00068">
    <property type="reaction ID" value="UER00108"/>
</dbReference>
<comment type="pathway">
    <text evidence="5">Amino-acid biosynthesis; L-arginine biosynthesis; N(2)-acetyl-L-ornithine from L-glutamate: step 3/4.</text>
</comment>
<organism evidence="8 9">
    <name type="scientific">Candidatus Gottesmanbacteria bacterium GW2011_GWC2_39_8</name>
    <dbReference type="NCBI Taxonomy" id="1618450"/>
    <lineage>
        <taxon>Bacteria</taxon>
        <taxon>Candidatus Gottesmaniibacteriota</taxon>
    </lineage>
</organism>
<accession>A0A0G0PWK5</accession>
<dbReference type="SUPFAM" id="SSF51735">
    <property type="entry name" value="NAD(P)-binding Rossmann-fold domains"/>
    <property type="match status" value="1"/>
</dbReference>
<feature type="domain" description="Semialdehyde dehydrogenase NAD-binding" evidence="7">
    <location>
        <begin position="3"/>
        <end position="142"/>
    </location>
</feature>
<dbReference type="HAMAP" id="MF_00150">
    <property type="entry name" value="ArgC_type1"/>
    <property type="match status" value="1"/>
</dbReference>
<dbReference type="AlphaFoldDB" id="A0A0G0PWK5"/>
<keyword evidence="3 5" id="KW-0521">NADP</keyword>
<dbReference type="EC" id="1.2.1.38" evidence="5"/>
<gene>
    <name evidence="5" type="primary">argC</name>
    <name evidence="8" type="ORF">UT63_C0039G0003</name>
</gene>
<dbReference type="SMART" id="SM00859">
    <property type="entry name" value="Semialdhyde_dh"/>
    <property type="match status" value="1"/>
</dbReference>
<name>A0A0G0PWK5_9BACT</name>
<dbReference type="NCBIfam" id="TIGR01850">
    <property type="entry name" value="argC"/>
    <property type="match status" value="1"/>
</dbReference>
<dbReference type="GO" id="GO:0006526">
    <property type="term" value="P:L-arginine biosynthetic process"/>
    <property type="evidence" value="ECO:0007669"/>
    <property type="project" value="UniProtKB-UniRule"/>
</dbReference>
<keyword evidence="4 5" id="KW-0560">Oxidoreductase</keyword>
<dbReference type="InterPro" id="IPR000706">
    <property type="entry name" value="AGPR_type-1"/>
</dbReference>
<evidence type="ECO:0000256" key="1">
    <source>
        <dbReference type="ARBA" id="ARBA00022571"/>
    </source>
</evidence>
<dbReference type="InterPro" id="IPR058924">
    <property type="entry name" value="AGPR_dimerisation_dom"/>
</dbReference>
<feature type="active site" evidence="5 6">
    <location>
        <position position="150"/>
    </location>
</feature>
<dbReference type="InterPro" id="IPR050085">
    <property type="entry name" value="AGPR"/>
</dbReference>
<dbReference type="Proteomes" id="UP000034539">
    <property type="component" value="Unassembled WGS sequence"/>
</dbReference>
<dbReference type="GO" id="GO:0070401">
    <property type="term" value="F:NADP+ binding"/>
    <property type="evidence" value="ECO:0007669"/>
    <property type="project" value="InterPro"/>
</dbReference>
<evidence type="ECO:0000256" key="3">
    <source>
        <dbReference type="ARBA" id="ARBA00022857"/>
    </source>
</evidence>
<evidence type="ECO:0000256" key="5">
    <source>
        <dbReference type="HAMAP-Rule" id="MF_00150"/>
    </source>
</evidence>
<dbReference type="Gene3D" id="3.30.360.10">
    <property type="entry name" value="Dihydrodipicolinate Reductase, domain 2"/>
    <property type="match status" value="1"/>
</dbReference>
<comment type="catalytic activity">
    <reaction evidence="5">
        <text>N-acetyl-L-glutamate 5-semialdehyde + phosphate + NADP(+) = N-acetyl-L-glutamyl 5-phosphate + NADPH + H(+)</text>
        <dbReference type="Rhea" id="RHEA:21588"/>
        <dbReference type="ChEBI" id="CHEBI:15378"/>
        <dbReference type="ChEBI" id="CHEBI:29123"/>
        <dbReference type="ChEBI" id="CHEBI:43474"/>
        <dbReference type="ChEBI" id="CHEBI:57783"/>
        <dbReference type="ChEBI" id="CHEBI:57936"/>
        <dbReference type="ChEBI" id="CHEBI:58349"/>
        <dbReference type="EC" id="1.2.1.38"/>
    </reaction>
</comment>